<dbReference type="Proteomes" id="UP000095210">
    <property type="component" value="Chromosome"/>
</dbReference>
<feature type="transmembrane region" description="Helical" evidence="5">
    <location>
        <begin position="116"/>
        <end position="136"/>
    </location>
</feature>
<dbReference type="AlphaFoldDB" id="A0AAC9HN57"/>
<evidence type="ECO:0000256" key="2">
    <source>
        <dbReference type="ARBA" id="ARBA00022692"/>
    </source>
</evidence>
<keyword evidence="2 5" id="KW-0812">Transmembrane</keyword>
<feature type="domain" description="Methylamine utilisation protein MauE" evidence="6">
    <location>
        <begin position="4"/>
        <end position="132"/>
    </location>
</feature>
<evidence type="ECO:0000256" key="1">
    <source>
        <dbReference type="ARBA" id="ARBA00004141"/>
    </source>
</evidence>
<keyword evidence="8" id="KW-1185">Reference proteome</keyword>
<protein>
    <recommendedName>
        <fullName evidence="6">Methylamine utilisation protein MauE domain-containing protein</fullName>
    </recommendedName>
</protein>
<dbReference type="GO" id="GO:0030416">
    <property type="term" value="P:methylamine metabolic process"/>
    <property type="evidence" value="ECO:0007669"/>
    <property type="project" value="InterPro"/>
</dbReference>
<keyword evidence="3 5" id="KW-1133">Transmembrane helix</keyword>
<evidence type="ECO:0000313" key="8">
    <source>
        <dbReference type="Proteomes" id="UP000095210"/>
    </source>
</evidence>
<dbReference type="KEGG" id="ahm:TL08_07705"/>
<keyword evidence="4 5" id="KW-0472">Membrane</keyword>
<evidence type="ECO:0000256" key="3">
    <source>
        <dbReference type="ARBA" id="ARBA00022989"/>
    </source>
</evidence>
<gene>
    <name evidence="7" type="ORF">TL08_07705</name>
</gene>
<evidence type="ECO:0000313" key="7">
    <source>
        <dbReference type="EMBL" id="AOS62359.1"/>
    </source>
</evidence>
<feature type="transmembrane region" description="Helical" evidence="5">
    <location>
        <begin position="12"/>
        <end position="35"/>
    </location>
</feature>
<evidence type="ECO:0000256" key="5">
    <source>
        <dbReference type="SAM" id="Phobius"/>
    </source>
</evidence>
<organism evidence="7 8">
    <name type="scientific">Actinoalloteichus hymeniacidonis</name>
    <dbReference type="NCBI Taxonomy" id="340345"/>
    <lineage>
        <taxon>Bacteria</taxon>
        <taxon>Bacillati</taxon>
        <taxon>Actinomycetota</taxon>
        <taxon>Actinomycetes</taxon>
        <taxon>Pseudonocardiales</taxon>
        <taxon>Pseudonocardiaceae</taxon>
        <taxon>Actinoalloteichus</taxon>
    </lineage>
</organism>
<dbReference type="InterPro" id="IPR009908">
    <property type="entry name" value="Methylamine_util_MauE"/>
</dbReference>
<dbReference type="Pfam" id="PF07291">
    <property type="entry name" value="MauE"/>
    <property type="match status" value="1"/>
</dbReference>
<feature type="transmembrane region" description="Helical" evidence="5">
    <location>
        <begin position="75"/>
        <end position="95"/>
    </location>
</feature>
<name>A0AAC9HN57_9PSEU</name>
<dbReference type="EMBL" id="CP014859">
    <property type="protein sequence ID" value="AOS62359.1"/>
    <property type="molecule type" value="Genomic_DNA"/>
</dbReference>
<evidence type="ECO:0000256" key="4">
    <source>
        <dbReference type="ARBA" id="ARBA00023136"/>
    </source>
</evidence>
<sequence>MTSYVLLADRFLIAVVFGVAFIGKIAGATAFRQFAATVRQLTRFPEPVVTGIAAFIVLGEAATVALLVLPGTTGWGFTLAIGLLVLFIGVVARAIQAGVLVECRCFGRGSVMTSAMILRNLLIIAVAVIGLVLSPGEPIGDLGYAAVAALVGLAGAAFFIRYYDALVRVVLGRLAPQVEA</sequence>
<dbReference type="RefSeq" id="WP_069847704.1">
    <property type="nucleotide sequence ID" value="NZ_CP014859.1"/>
</dbReference>
<dbReference type="GO" id="GO:0016020">
    <property type="term" value="C:membrane"/>
    <property type="evidence" value="ECO:0007669"/>
    <property type="project" value="UniProtKB-SubCell"/>
</dbReference>
<feature type="transmembrane region" description="Helical" evidence="5">
    <location>
        <begin position="142"/>
        <end position="163"/>
    </location>
</feature>
<proteinExistence type="predicted"/>
<feature type="transmembrane region" description="Helical" evidence="5">
    <location>
        <begin position="47"/>
        <end position="69"/>
    </location>
</feature>
<evidence type="ECO:0000259" key="6">
    <source>
        <dbReference type="Pfam" id="PF07291"/>
    </source>
</evidence>
<accession>A0AAC9HN57</accession>
<reference evidence="8" key="1">
    <citation type="submission" date="2016-03" db="EMBL/GenBank/DDBJ databases">
        <title>Complete genome sequence of the type strain Actinoalloteichus hymeniacidonis DSM 45092.</title>
        <authorList>
            <person name="Schaffert L."/>
            <person name="Albersmeier A."/>
            <person name="Winkler A."/>
            <person name="Kalinowski J."/>
            <person name="Zotchev S."/>
            <person name="Ruckert C."/>
        </authorList>
    </citation>
    <scope>NUCLEOTIDE SEQUENCE [LARGE SCALE GENOMIC DNA]</scope>
    <source>
        <strain evidence="8">HPA177(T) (DSM 45092(T))</strain>
    </source>
</reference>
<comment type="subcellular location">
    <subcellularLocation>
        <location evidence="1">Membrane</location>
        <topology evidence="1">Multi-pass membrane protein</topology>
    </subcellularLocation>
</comment>